<organism evidence="1">
    <name type="scientific">Rhizophora mucronata</name>
    <name type="common">Asiatic mangrove</name>
    <dbReference type="NCBI Taxonomy" id="61149"/>
    <lineage>
        <taxon>Eukaryota</taxon>
        <taxon>Viridiplantae</taxon>
        <taxon>Streptophyta</taxon>
        <taxon>Embryophyta</taxon>
        <taxon>Tracheophyta</taxon>
        <taxon>Spermatophyta</taxon>
        <taxon>Magnoliopsida</taxon>
        <taxon>eudicotyledons</taxon>
        <taxon>Gunneridae</taxon>
        <taxon>Pentapetalae</taxon>
        <taxon>rosids</taxon>
        <taxon>fabids</taxon>
        <taxon>Malpighiales</taxon>
        <taxon>Rhizophoraceae</taxon>
        <taxon>Rhizophora</taxon>
    </lineage>
</organism>
<dbReference type="AlphaFoldDB" id="A0A2P2M4I8"/>
<protein>
    <submittedName>
        <fullName evidence="1">ABC transporter C family member 13</fullName>
    </submittedName>
</protein>
<evidence type="ECO:0000313" key="1">
    <source>
        <dbReference type="EMBL" id="MBX25150.1"/>
    </source>
</evidence>
<accession>A0A2P2M4I8</accession>
<reference evidence="1" key="1">
    <citation type="submission" date="2018-02" db="EMBL/GenBank/DDBJ databases">
        <title>Rhizophora mucronata_Transcriptome.</title>
        <authorList>
            <person name="Meera S.P."/>
            <person name="Sreeshan A."/>
            <person name="Augustine A."/>
        </authorList>
    </citation>
    <scope>NUCLEOTIDE SEQUENCE</scope>
    <source>
        <tissue evidence="1">Leaf</tissue>
    </source>
</reference>
<dbReference type="EMBL" id="GGEC01044666">
    <property type="protein sequence ID" value="MBX25150.1"/>
    <property type="molecule type" value="Transcribed_RNA"/>
</dbReference>
<name>A0A2P2M4I8_RHIMU</name>
<sequence>MVADPSSVSVKVAYIGERETLSSLRNSLDVVL</sequence>
<proteinExistence type="predicted"/>